<organism evidence="2 3">
    <name type="scientific">Rhodoblastus sphagnicola</name>
    <dbReference type="NCBI Taxonomy" id="333368"/>
    <lineage>
        <taxon>Bacteria</taxon>
        <taxon>Pseudomonadati</taxon>
        <taxon>Pseudomonadota</taxon>
        <taxon>Alphaproteobacteria</taxon>
        <taxon>Hyphomicrobiales</taxon>
        <taxon>Rhodoblastaceae</taxon>
        <taxon>Rhodoblastus</taxon>
    </lineage>
</organism>
<accession>A0A2S6N7U4</accession>
<name>A0A2S6N7U4_9HYPH</name>
<sequence length="295" mass="30912">MACASATASPTMRWWTFLPMERLAPARLATPSMAARVCVGPSERRLTLKGETGMRFLKTLPAVAMAGALLAPACSAEDRIGAATVANNEVVRVEGGGGAAIHRDDDVFRDESVRTGPDSSAKFVFRDATNLALGPVSTVKLDRFVYSDDATYAHAAVNLAKGVFRFSSGGSPKEAYEIKTGNATIGVRGTILDISSEPGRTVVTLVEGQAVVCPRSRYDGDPRKLDARALEKYHCGELLHPGDAIVVSSGAAKSGARPFSFADAACGSDPALCSREGYASLRGSDVAPDGKLCGR</sequence>
<dbReference type="Gene3D" id="2.60.120.1440">
    <property type="match status" value="1"/>
</dbReference>
<protein>
    <recommendedName>
        <fullName evidence="1">FecR protein domain-containing protein</fullName>
    </recommendedName>
</protein>
<proteinExistence type="predicted"/>
<dbReference type="Proteomes" id="UP000239089">
    <property type="component" value="Unassembled WGS sequence"/>
</dbReference>
<evidence type="ECO:0000313" key="2">
    <source>
        <dbReference type="EMBL" id="PPQ30667.1"/>
    </source>
</evidence>
<dbReference type="Pfam" id="PF04773">
    <property type="entry name" value="FecR"/>
    <property type="match status" value="1"/>
</dbReference>
<dbReference type="EMBL" id="NHSJ01000073">
    <property type="protein sequence ID" value="PPQ30667.1"/>
    <property type="molecule type" value="Genomic_DNA"/>
</dbReference>
<dbReference type="InterPro" id="IPR006860">
    <property type="entry name" value="FecR"/>
</dbReference>
<evidence type="ECO:0000313" key="3">
    <source>
        <dbReference type="Proteomes" id="UP000239089"/>
    </source>
</evidence>
<feature type="domain" description="FecR protein" evidence="1">
    <location>
        <begin position="112"/>
        <end position="209"/>
    </location>
</feature>
<comment type="caution">
    <text evidence="2">The sequence shown here is derived from an EMBL/GenBank/DDBJ whole genome shotgun (WGS) entry which is preliminary data.</text>
</comment>
<evidence type="ECO:0000259" key="1">
    <source>
        <dbReference type="Pfam" id="PF04773"/>
    </source>
</evidence>
<reference evidence="2 3" key="1">
    <citation type="journal article" date="2018" name="Arch. Microbiol.">
        <title>New insights into the metabolic potential of the phototrophic purple bacterium Rhodopila globiformis DSM 161(T) from its draft genome sequence and evidence for a vanadium-dependent nitrogenase.</title>
        <authorList>
            <person name="Imhoff J.F."/>
            <person name="Rahn T."/>
            <person name="Kunzel S."/>
            <person name="Neulinger S.C."/>
        </authorList>
    </citation>
    <scope>NUCLEOTIDE SEQUENCE [LARGE SCALE GENOMIC DNA]</scope>
    <source>
        <strain evidence="2 3">DSM 16996</strain>
    </source>
</reference>
<gene>
    <name evidence="2" type="ORF">CCR94_11380</name>
</gene>
<keyword evidence="3" id="KW-1185">Reference proteome</keyword>
<dbReference type="AlphaFoldDB" id="A0A2S6N7U4"/>